<sequence length="357" mass="38331">MRVAMVSEHASPLLARLGGVDAGGQNVFVADLTRALARRGVEVTVYTRRDDPTLRGRVHLCPGAAVEHVEAGPAAAIPKDLLLPYMDEFAGRLRSAWELRPPDVVHAHFWMSGRAALAAAAPLGIPVVQTFHALGIVKRRHQGAKDTSPPMRAIEESAIVQSADRILATASDELFELVRLGADRRRVSVIPCGVDLETFRPDGLAAPRRDGFHRVVVVSRLVERKGIGNAISALAAVPRCELMIAGGPSPSRLDEDEEVRRFQQLARAEGVADRVHFLGALGHEHVPWLIRSADVVACVPWYEPFGMVALEAMACGVPVISSAVGGLVDTVVDGVTGVHVPPRRPDEVAQALRTLLG</sequence>
<evidence type="ECO:0000259" key="2">
    <source>
        <dbReference type="Pfam" id="PF13439"/>
    </source>
</evidence>
<proteinExistence type="predicted"/>
<gene>
    <name evidence="3" type="ORF">JF922_11670</name>
</gene>
<dbReference type="Pfam" id="PF00534">
    <property type="entry name" value="Glycos_transf_1"/>
    <property type="match status" value="1"/>
</dbReference>
<dbReference type="RefSeq" id="WP_338201932.1">
    <property type="nucleotide sequence ID" value="NZ_JAEKNR010000123.1"/>
</dbReference>
<feature type="domain" description="Glycosyl transferase family 1" evidence="1">
    <location>
        <begin position="213"/>
        <end position="356"/>
    </location>
</feature>
<feature type="non-terminal residue" evidence="3">
    <location>
        <position position="357"/>
    </location>
</feature>
<evidence type="ECO:0000313" key="4">
    <source>
        <dbReference type="Proteomes" id="UP000612893"/>
    </source>
</evidence>
<dbReference type="GO" id="GO:0016757">
    <property type="term" value="F:glycosyltransferase activity"/>
    <property type="evidence" value="ECO:0007669"/>
    <property type="project" value="InterPro"/>
</dbReference>
<dbReference type="Gene3D" id="3.40.50.2000">
    <property type="entry name" value="Glycogen Phosphorylase B"/>
    <property type="match status" value="2"/>
</dbReference>
<dbReference type="PANTHER" id="PTHR12526:SF635">
    <property type="entry name" value="GLYCOSYL TRANSFERASE GROUP 1"/>
    <property type="match status" value="1"/>
</dbReference>
<name>A0A934K8Z9_9BACT</name>
<dbReference type="SUPFAM" id="SSF53756">
    <property type="entry name" value="UDP-Glycosyltransferase/glycogen phosphorylase"/>
    <property type="match status" value="1"/>
</dbReference>
<dbReference type="Pfam" id="PF13439">
    <property type="entry name" value="Glyco_transf_4"/>
    <property type="match status" value="1"/>
</dbReference>
<dbReference type="InterPro" id="IPR001296">
    <property type="entry name" value="Glyco_trans_1"/>
</dbReference>
<feature type="domain" description="Glycosyltransferase subfamily 4-like N-terminal" evidence="2">
    <location>
        <begin position="23"/>
        <end position="197"/>
    </location>
</feature>
<organism evidence="3 4">
    <name type="scientific">Candidatus Nephthysia bennettiae</name>
    <dbReference type="NCBI Taxonomy" id="3127016"/>
    <lineage>
        <taxon>Bacteria</taxon>
        <taxon>Bacillati</taxon>
        <taxon>Candidatus Dormiibacterota</taxon>
        <taxon>Candidatus Dormibacteria</taxon>
        <taxon>Candidatus Dormibacterales</taxon>
        <taxon>Candidatus Dormibacteraceae</taxon>
        <taxon>Candidatus Nephthysia</taxon>
    </lineage>
</organism>
<comment type="caution">
    <text evidence="3">The sequence shown here is derived from an EMBL/GenBank/DDBJ whole genome shotgun (WGS) entry which is preliminary data.</text>
</comment>
<protein>
    <submittedName>
        <fullName evidence="3">Glycosyltransferase</fullName>
    </submittedName>
</protein>
<dbReference type="EMBL" id="JAEKNR010000123">
    <property type="protein sequence ID" value="MBJ7598726.1"/>
    <property type="molecule type" value="Genomic_DNA"/>
</dbReference>
<keyword evidence="4" id="KW-1185">Reference proteome</keyword>
<dbReference type="PANTHER" id="PTHR12526">
    <property type="entry name" value="GLYCOSYLTRANSFERASE"/>
    <property type="match status" value="1"/>
</dbReference>
<evidence type="ECO:0000259" key="1">
    <source>
        <dbReference type="Pfam" id="PF00534"/>
    </source>
</evidence>
<dbReference type="AlphaFoldDB" id="A0A934K8Z9"/>
<accession>A0A934K8Z9</accession>
<dbReference type="Proteomes" id="UP000612893">
    <property type="component" value="Unassembled WGS sequence"/>
</dbReference>
<dbReference type="InterPro" id="IPR028098">
    <property type="entry name" value="Glyco_trans_4-like_N"/>
</dbReference>
<reference evidence="3" key="1">
    <citation type="submission" date="2020-10" db="EMBL/GenBank/DDBJ databases">
        <title>Ca. Dormibacterota MAGs.</title>
        <authorList>
            <person name="Montgomery K."/>
        </authorList>
    </citation>
    <scope>NUCLEOTIDE SEQUENCE [LARGE SCALE GENOMIC DNA]</scope>
    <source>
        <strain evidence="3">SC8812_S17_10</strain>
    </source>
</reference>
<evidence type="ECO:0000313" key="3">
    <source>
        <dbReference type="EMBL" id="MBJ7598726.1"/>
    </source>
</evidence>